<sequence length="573" mass="61425">MRKRRKILTVSTAVVAAATLPLLISPVVSAAVPEDDDESSRVTRLYAPPPDRDSYRQVARLAWRGDFRDSAGLLAMVRTPHAVWFGDETPEQVTRLVRRTTRSAGWQEKLPVLALYNIPGRDCGSYSSGGADGLAAYQAWIDAVAEGIGDRKVMIVLEPDSLALLPSDCADASNAEETAVESQQPEQNVGGEQSAVEEQPAVEASPTELPPLPDPGASTAPPAASAASGTGQGAAQATDPQSTDSQSTDSQSTDPKSTDSQSDDPQSTDPRPDASELLAPMFPESLETAGPEPAASQSPDPEPSAEQPGTLPELPPLPKPDPVTPDSEETSGTGDPDTPVVEDPETAARYSEINYAVDVLSTLANASVYLDAGHSGWHSVSSIVPRLIKAGIDRATGFALNVSHYQTDQDSVWFGRLVSSCLAYADEGGDPEDCAEQSWSRRHVRRWLRHHVPDDPARMKHFVTDTSRNGQGAWAPRAASHQYNDVESWCNPPGRGLGRRPTTRTGEALMDAALWVKTPGQSDGRCLRGTDGPLDPVRGTVNPEAGEWFPEQALELVRYADPAVNLFRRPRGR</sequence>
<dbReference type="Proteomes" id="UP001500282">
    <property type="component" value="Unassembled WGS sequence"/>
</dbReference>
<evidence type="ECO:0000256" key="10">
    <source>
        <dbReference type="SAM" id="MobiDB-lite"/>
    </source>
</evidence>
<evidence type="ECO:0000256" key="7">
    <source>
        <dbReference type="ARBA" id="ARBA00023326"/>
    </source>
</evidence>
<dbReference type="EMBL" id="BAAAIH010000029">
    <property type="protein sequence ID" value="GAA1282640.1"/>
    <property type="molecule type" value="Genomic_DNA"/>
</dbReference>
<dbReference type="SUPFAM" id="SSF51989">
    <property type="entry name" value="Glycosyl hydrolases family 6, cellulases"/>
    <property type="match status" value="2"/>
</dbReference>
<evidence type="ECO:0000256" key="1">
    <source>
        <dbReference type="ARBA" id="ARBA00022729"/>
    </source>
</evidence>
<proteinExistence type="inferred from homology"/>
<keyword evidence="4" id="KW-1015">Disulfide bond</keyword>
<dbReference type="InterPro" id="IPR006311">
    <property type="entry name" value="TAT_signal"/>
</dbReference>
<evidence type="ECO:0000256" key="9">
    <source>
        <dbReference type="RuleBase" id="RU361186"/>
    </source>
</evidence>
<evidence type="ECO:0000256" key="3">
    <source>
        <dbReference type="ARBA" id="ARBA00023001"/>
    </source>
</evidence>
<reference evidence="12" key="1">
    <citation type="journal article" date="2019" name="Int. J. Syst. Evol. Microbiol.">
        <title>The Global Catalogue of Microorganisms (GCM) 10K type strain sequencing project: providing services to taxonomists for standard genome sequencing and annotation.</title>
        <authorList>
            <consortium name="The Broad Institute Genomics Platform"/>
            <consortium name="The Broad Institute Genome Sequencing Center for Infectious Disease"/>
            <person name="Wu L."/>
            <person name="Ma J."/>
        </authorList>
    </citation>
    <scope>NUCLEOTIDE SEQUENCE [LARGE SCALE GENOMIC DNA]</scope>
    <source>
        <strain evidence="12">JCM 11448</strain>
    </source>
</reference>
<gene>
    <name evidence="11" type="ORF">GCM10009579_49550</name>
</gene>
<keyword evidence="12" id="KW-1185">Reference proteome</keyword>
<evidence type="ECO:0000313" key="12">
    <source>
        <dbReference type="Proteomes" id="UP001500282"/>
    </source>
</evidence>
<comment type="caution">
    <text evidence="11">The sequence shown here is derived from an EMBL/GenBank/DDBJ whole genome shotgun (WGS) entry which is preliminary data.</text>
</comment>
<evidence type="ECO:0000313" key="11">
    <source>
        <dbReference type="EMBL" id="GAA1282640.1"/>
    </source>
</evidence>
<dbReference type="Gene3D" id="3.20.20.40">
    <property type="entry name" value="1, 4-beta cellobiohydrolase"/>
    <property type="match status" value="2"/>
</dbReference>
<keyword evidence="7 9" id="KW-0624">Polysaccharide degradation</keyword>
<feature type="region of interest" description="Disordered" evidence="10">
    <location>
        <begin position="173"/>
        <end position="342"/>
    </location>
</feature>
<evidence type="ECO:0000256" key="5">
    <source>
        <dbReference type="ARBA" id="ARBA00023277"/>
    </source>
</evidence>
<dbReference type="Pfam" id="PF01341">
    <property type="entry name" value="Glyco_hydro_6"/>
    <property type="match status" value="2"/>
</dbReference>
<dbReference type="PANTHER" id="PTHR34876">
    <property type="match status" value="1"/>
</dbReference>
<evidence type="ECO:0000256" key="4">
    <source>
        <dbReference type="ARBA" id="ARBA00023157"/>
    </source>
</evidence>
<evidence type="ECO:0000256" key="8">
    <source>
        <dbReference type="PROSITE-ProRule" id="PRU10057"/>
    </source>
</evidence>
<feature type="compositionally biased region" description="Low complexity" evidence="10">
    <location>
        <begin position="215"/>
        <end position="269"/>
    </location>
</feature>
<dbReference type="InterPro" id="IPR001524">
    <property type="entry name" value="Glyco_hydro_6_CS"/>
</dbReference>
<protein>
    <recommendedName>
        <fullName evidence="9">Glucanase</fullName>
        <ecNumber evidence="9">3.2.1.-</ecNumber>
    </recommendedName>
</protein>
<dbReference type="PROSITE" id="PS51318">
    <property type="entry name" value="TAT"/>
    <property type="match status" value="1"/>
</dbReference>
<dbReference type="PROSITE" id="PS00656">
    <property type="entry name" value="GLYCOSYL_HYDROL_F6_2"/>
    <property type="match status" value="1"/>
</dbReference>
<feature type="signal peptide" evidence="9">
    <location>
        <begin position="1"/>
        <end position="30"/>
    </location>
</feature>
<keyword evidence="2 9" id="KW-0378">Hydrolase</keyword>
<evidence type="ECO:0000256" key="2">
    <source>
        <dbReference type="ARBA" id="ARBA00022801"/>
    </source>
</evidence>
<organism evidence="11 12">
    <name type="scientific">Streptomyces javensis</name>
    <dbReference type="NCBI Taxonomy" id="114698"/>
    <lineage>
        <taxon>Bacteria</taxon>
        <taxon>Bacillati</taxon>
        <taxon>Actinomycetota</taxon>
        <taxon>Actinomycetes</taxon>
        <taxon>Kitasatosporales</taxon>
        <taxon>Streptomycetaceae</taxon>
        <taxon>Streptomyces</taxon>
        <taxon>Streptomyces violaceusniger group</taxon>
    </lineage>
</organism>
<dbReference type="EC" id="3.2.1.-" evidence="9"/>
<keyword evidence="5 9" id="KW-0119">Carbohydrate metabolism</keyword>
<keyword evidence="1 9" id="KW-0732">Signal</keyword>
<comment type="similarity">
    <text evidence="9">Belongs to the glycosyl hydrolase family 6.</text>
</comment>
<feature type="compositionally biased region" description="Polar residues" evidence="10">
    <location>
        <begin position="180"/>
        <end position="191"/>
    </location>
</feature>
<dbReference type="PRINTS" id="PR00733">
    <property type="entry name" value="GLHYDRLASE6"/>
</dbReference>
<feature type="compositionally biased region" description="Pro residues" evidence="10">
    <location>
        <begin position="313"/>
        <end position="323"/>
    </location>
</feature>
<feature type="chain" id="PRO_5044986945" description="Glucanase" evidence="9">
    <location>
        <begin position="31"/>
        <end position="573"/>
    </location>
</feature>
<name>A0ABP4HRK8_9ACTN</name>
<dbReference type="PANTHER" id="PTHR34876:SF4">
    <property type="entry name" value="1,4-BETA-D-GLUCAN CELLOBIOHYDROLASE C-RELATED"/>
    <property type="match status" value="1"/>
</dbReference>
<dbReference type="InterPro" id="IPR036434">
    <property type="entry name" value="Beta_cellobiohydrolase_sf"/>
</dbReference>
<keyword evidence="3 9" id="KW-0136">Cellulose degradation</keyword>
<feature type="active site" description="Proton donor" evidence="8">
    <location>
        <position position="160"/>
    </location>
</feature>
<evidence type="ECO:0000256" key="6">
    <source>
        <dbReference type="ARBA" id="ARBA00023295"/>
    </source>
</evidence>
<keyword evidence="6 9" id="KW-0326">Glycosidase</keyword>
<accession>A0ABP4HRK8</accession>
<dbReference type="InterPro" id="IPR016288">
    <property type="entry name" value="Beta_cellobiohydrolase"/>
</dbReference>